<name>A0AB33WMX2_9PSED</name>
<reference evidence="1 2" key="1">
    <citation type="journal article" date="2012" name="PLoS Genet.">
        <title>Comparative Genomics of Plant-Associated Pseudomonas spp.: Insights into Diversity and Inheritance of Traits Involved in Multitrophic Interactions.</title>
        <authorList>
            <person name="Loper J.E."/>
            <person name="Hassan K.A."/>
            <person name="Mavrodi D.V."/>
            <person name="Davis E.W.II."/>
            <person name="Lim C.K."/>
            <person name="Shaffer B.T."/>
            <person name="Elbourne L.D."/>
            <person name="Stockwell V.O."/>
            <person name="Hartney S.L."/>
            <person name="Breakwell K."/>
            <person name="Henkels M.D."/>
            <person name="Tetu S.G."/>
            <person name="Rangel L.I."/>
            <person name="Kidarsa T.A."/>
            <person name="Wilson N.L."/>
            <person name="van de Mortel J.E."/>
            <person name="Song C."/>
            <person name="Blumhagen R."/>
            <person name="Radune D."/>
            <person name="Hostetler J.B."/>
            <person name="Brinkac L.M."/>
            <person name="Durkin A.S."/>
            <person name="Kluepfel D.A."/>
            <person name="Wechter W.P."/>
            <person name="Anderson A.J."/>
            <person name="Kim Y.C."/>
            <person name="Pierson L.S.III."/>
            <person name="Pierson E.A."/>
            <person name="Lindow S.E."/>
            <person name="Kobayashi D.Y."/>
            <person name="Raaijmakers J.M."/>
            <person name="Weller D.M."/>
            <person name="Thomashow L.S."/>
            <person name="Allen A.E."/>
            <person name="Paulsen I.T."/>
        </authorList>
    </citation>
    <scope>NUCLEOTIDE SEQUENCE [LARGE SCALE GENOMIC DNA]</scope>
    <source>
        <strain evidence="1 2">O6</strain>
    </source>
</reference>
<gene>
    <name evidence="1" type="ORF">PchlO6_2130</name>
</gene>
<evidence type="ECO:0008006" key="3">
    <source>
        <dbReference type="Google" id="ProtNLM"/>
    </source>
</evidence>
<proteinExistence type="predicted"/>
<sequence>MIDMNEVLDLQRKGEFAELTRRGIQISDGKMEQSEGWAKPCFSGFRAHYFVQVSANAIGPGGRYRSWKSECGAEATTHDKAPMFGMGNWERCKACLKKRNAKRSLEATQAAHMGNGEWS</sequence>
<dbReference type="Proteomes" id="UP000003790">
    <property type="component" value="Chromosome"/>
</dbReference>
<comment type="caution">
    <text evidence="1">The sequence shown here is derived from an EMBL/GenBank/DDBJ whole genome shotgun (WGS) entry which is preliminary data.</text>
</comment>
<evidence type="ECO:0000313" key="2">
    <source>
        <dbReference type="Proteomes" id="UP000003790"/>
    </source>
</evidence>
<evidence type="ECO:0000313" key="1">
    <source>
        <dbReference type="EMBL" id="EIM14476.1"/>
    </source>
</evidence>
<dbReference type="EMBL" id="AHOT01000027">
    <property type="protein sequence ID" value="EIM14476.1"/>
    <property type="molecule type" value="Genomic_DNA"/>
</dbReference>
<accession>A0AB33WMX2</accession>
<organism evidence="1 2">
    <name type="scientific">Pseudomonas chlororaphis O6</name>
    <dbReference type="NCBI Taxonomy" id="1037915"/>
    <lineage>
        <taxon>Bacteria</taxon>
        <taxon>Pseudomonadati</taxon>
        <taxon>Pseudomonadota</taxon>
        <taxon>Gammaproteobacteria</taxon>
        <taxon>Pseudomonadales</taxon>
        <taxon>Pseudomonadaceae</taxon>
        <taxon>Pseudomonas</taxon>
    </lineage>
</organism>
<dbReference type="RefSeq" id="WP_009048026.1">
    <property type="nucleotide sequence ID" value="NZ_CM001490.1"/>
</dbReference>
<dbReference type="AlphaFoldDB" id="A0AB33WMX2"/>
<protein>
    <recommendedName>
        <fullName evidence="3">Phage protein</fullName>
    </recommendedName>
</protein>